<evidence type="ECO:0000256" key="6">
    <source>
        <dbReference type="ARBA" id="ARBA00022825"/>
    </source>
</evidence>
<evidence type="ECO:0000256" key="1">
    <source>
        <dbReference type="ARBA" id="ARBA00022659"/>
    </source>
</evidence>
<dbReference type="SUPFAM" id="SSF50494">
    <property type="entry name" value="Trypsin-like serine proteases"/>
    <property type="match status" value="1"/>
</dbReference>
<evidence type="ECO:0000259" key="11">
    <source>
        <dbReference type="PROSITE" id="PS50240"/>
    </source>
</evidence>
<dbReference type="EMBL" id="HACA01007948">
    <property type="protein sequence ID" value="CDW25309.1"/>
    <property type="molecule type" value="Transcribed_RNA"/>
</dbReference>
<gene>
    <name evidence="12" type="primary">SP114</name>
</gene>
<reference evidence="12" key="1">
    <citation type="submission" date="2014-05" db="EMBL/GenBank/DDBJ databases">
        <authorList>
            <person name="Chronopoulou M."/>
        </authorList>
    </citation>
    <scope>NUCLEOTIDE SEQUENCE</scope>
    <source>
        <tissue evidence="12">Whole organism</tissue>
    </source>
</reference>
<dbReference type="InterPro" id="IPR043504">
    <property type="entry name" value="Peptidase_S1_PA_chymotrypsin"/>
</dbReference>
<dbReference type="InterPro" id="IPR009003">
    <property type="entry name" value="Peptidase_S1_PA"/>
</dbReference>
<dbReference type="PRINTS" id="PR00722">
    <property type="entry name" value="CHYMOTRYPSIN"/>
</dbReference>
<dbReference type="AlphaFoldDB" id="A0A0K2TH76"/>
<dbReference type="PANTHER" id="PTHR24252:SF7">
    <property type="entry name" value="HYALIN"/>
    <property type="match status" value="1"/>
</dbReference>
<dbReference type="CDD" id="cd00190">
    <property type="entry name" value="Tryp_SPc"/>
    <property type="match status" value="1"/>
</dbReference>
<keyword evidence="1" id="KW-0768">Sushi</keyword>
<evidence type="ECO:0000256" key="4">
    <source>
        <dbReference type="ARBA" id="ARBA00022801"/>
    </source>
</evidence>
<keyword evidence="5" id="KW-0353">Hemolymph clotting</keyword>
<dbReference type="GO" id="GO:0042381">
    <property type="term" value="P:hemolymph coagulation"/>
    <property type="evidence" value="ECO:0007669"/>
    <property type="project" value="UniProtKB-KW"/>
</dbReference>
<proteinExistence type="predicted"/>
<keyword evidence="2 12" id="KW-0645">Protease</keyword>
<dbReference type="Pfam" id="PF00089">
    <property type="entry name" value="Trypsin"/>
    <property type="match status" value="1"/>
</dbReference>
<dbReference type="SMART" id="SM00020">
    <property type="entry name" value="Tryp_SPc"/>
    <property type="match status" value="1"/>
</dbReference>
<evidence type="ECO:0000256" key="7">
    <source>
        <dbReference type="ARBA" id="ARBA00023157"/>
    </source>
</evidence>
<feature type="chain" id="PRO_5005487839" description="limulus clotting factor C" evidence="10">
    <location>
        <begin position="32"/>
        <end position="358"/>
    </location>
</feature>
<evidence type="ECO:0000313" key="12">
    <source>
        <dbReference type="EMBL" id="CDW25309.1"/>
    </source>
</evidence>
<evidence type="ECO:0000256" key="8">
    <source>
        <dbReference type="ARBA" id="ARBA00052079"/>
    </source>
</evidence>
<dbReference type="PROSITE" id="PS00134">
    <property type="entry name" value="TRYPSIN_HIS"/>
    <property type="match status" value="1"/>
</dbReference>
<organism evidence="12">
    <name type="scientific">Lepeophtheirus salmonis</name>
    <name type="common">Salmon louse</name>
    <name type="synonym">Caligus salmonis</name>
    <dbReference type="NCBI Taxonomy" id="72036"/>
    <lineage>
        <taxon>Eukaryota</taxon>
        <taxon>Metazoa</taxon>
        <taxon>Ecdysozoa</taxon>
        <taxon>Arthropoda</taxon>
        <taxon>Crustacea</taxon>
        <taxon>Multicrustacea</taxon>
        <taxon>Hexanauplia</taxon>
        <taxon>Copepoda</taxon>
        <taxon>Siphonostomatoida</taxon>
        <taxon>Caligidae</taxon>
        <taxon>Lepeophtheirus</taxon>
    </lineage>
</organism>
<keyword evidence="7" id="KW-1015">Disulfide bond</keyword>
<protein>
    <recommendedName>
        <fullName evidence="9">limulus clotting factor C</fullName>
        <ecNumber evidence="9">3.4.21.84</ecNumber>
    </recommendedName>
</protein>
<dbReference type="FunFam" id="2.40.10.10:FF:000120">
    <property type="entry name" value="Putative serine protease"/>
    <property type="match status" value="1"/>
</dbReference>
<dbReference type="InterPro" id="IPR001314">
    <property type="entry name" value="Peptidase_S1A"/>
</dbReference>
<keyword evidence="4" id="KW-0378">Hydrolase</keyword>
<name>A0A0K2TH76_LEPSM</name>
<dbReference type="GO" id="GO:0004252">
    <property type="term" value="F:serine-type endopeptidase activity"/>
    <property type="evidence" value="ECO:0007669"/>
    <property type="project" value="InterPro"/>
</dbReference>
<dbReference type="InterPro" id="IPR018114">
    <property type="entry name" value="TRYPSIN_HIS"/>
</dbReference>
<feature type="signal peptide" evidence="10">
    <location>
        <begin position="1"/>
        <end position="31"/>
    </location>
</feature>
<comment type="catalytic activity">
    <reaction evidence="8">
        <text>Selective cleavage of 103-Arg-|-Ser-104 and 124-Ile-|-Ile-125 bonds in Limulus clotting factor B to form activated factor B. Cleavage of -Pro-Arg-|-Xaa- bonds in synthetic substrates.</text>
        <dbReference type="EC" id="3.4.21.84"/>
    </reaction>
</comment>
<evidence type="ECO:0000256" key="2">
    <source>
        <dbReference type="ARBA" id="ARBA00022670"/>
    </source>
</evidence>
<dbReference type="PANTHER" id="PTHR24252">
    <property type="entry name" value="ACROSIN-RELATED"/>
    <property type="match status" value="1"/>
</dbReference>
<dbReference type="InterPro" id="IPR001254">
    <property type="entry name" value="Trypsin_dom"/>
</dbReference>
<accession>A0A0K2TH76</accession>
<keyword evidence="6" id="KW-0720">Serine protease</keyword>
<evidence type="ECO:0000256" key="9">
    <source>
        <dbReference type="ARBA" id="ARBA00066707"/>
    </source>
</evidence>
<dbReference type="GO" id="GO:0006508">
    <property type="term" value="P:proteolysis"/>
    <property type="evidence" value="ECO:0007669"/>
    <property type="project" value="UniProtKB-KW"/>
</dbReference>
<evidence type="ECO:0000256" key="10">
    <source>
        <dbReference type="SAM" id="SignalP"/>
    </source>
</evidence>
<dbReference type="PROSITE" id="PS50240">
    <property type="entry name" value="TRYPSIN_DOM"/>
    <property type="match status" value="1"/>
</dbReference>
<evidence type="ECO:0000256" key="5">
    <source>
        <dbReference type="ARBA" id="ARBA00022820"/>
    </source>
</evidence>
<dbReference type="EC" id="3.4.21.84" evidence="9"/>
<keyword evidence="3 10" id="KW-0732">Signal</keyword>
<dbReference type="Gene3D" id="2.40.10.10">
    <property type="entry name" value="Trypsin-like serine proteases"/>
    <property type="match status" value="1"/>
</dbReference>
<sequence>LGISQSTHSLEETMFLLGIHPLFFLILTSKALEDCSCGESIFGLNACGGREERIVGGREAYENEIPWQVRLNECDASNFCSNCGGAIIGKRFILSAAHCFYDSKAKNVKAQVGYIHDKKASSFSRIYGIEYIKIHEGWHSNLIRNDIALLKVDEDIEFNDGVRPVCLPPGGSKNLYIGQSSVASGWGLRSEIDNYTSPYLRRTKLTILANDDKRCIKGNTVGGALYKDQLCAFGKNTDACYRDSGGPLTLVGSNHRTCTLAGVISYGNGCARQGHAGIYTRVGEYLSWIKDNTKDDECLKSTKIDFCDLRCIFGEVNGIPDELKEKNGTIQCQKGFCGFDDKSIDLCEVLNHPCNQKN</sequence>
<feature type="domain" description="Peptidase S1" evidence="11">
    <location>
        <begin position="54"/>
        <end position="294"/>
    </location>
</feature>
<evidence type="ECO:0000256" key="3">
    <source>
        <dbReference type="ARBA" id="ARBA00022729"/>
    </source>
</evidence>
<dbReference type="OrthoDB" id="60866at2759"/>
<feature type="non-terminal residue" evidence="12">
    <location>
        <position position="1"/>
    </location>
</feature>